<dbReference type="Pfam" id="PF13186">
    <property type="entry name" value="SPASM"/>
    <property type="match status" value="1"/>
</dbReference>
<dbReference type="InterPro" id="IPR007197">
    <property type="entry name" value="rSAM"/>
</dbReference>
<evidence type="ECO:0000256" key="6">
    <source>
        <dbReference type="ARBA" id="ARBA00023014"/>
    </source>
</evidence>
<dbReference type="Proteomes" id="UP000322454">
    <property type="component" value="Unassembled WGS sequence"/>
</dbReference>
<keyword evidence="5" id="KW-0408">Iron</keyword>
<dbReference type="AlphaFoldDB" id="A0A520XHA7"/>
<dbReference type="CDD" id="cd21123">
    <property type="entry name" value="SPASM_MftC-like"/>
    <property type="match status" value="1"/>
</dbReference>
<organism evidence="8 9">
    <name type="scientific">Candidatus Acidulodesulfobacterium acidiphilum</name>
    <dbReference type="NCBI Taxonomy" id="2597224"/>
    <lineage>
        <taxon>Bacteria</taxon>
        <taxon>Deltaproteobacteria</taxon>
        <taxon>Candidatus Acidulodesulfobacterales</taxon>
        <taxon>Candidatus Acidulodesulfobacterium</taxon>
    </lineage>
</organism>
<evidence type="ECO:0000259" key="7">
    <source>
        <dbReference type="PROSITE" id="PS51918"/>
    </source>
</evidence>
<evidence type="ECO:0000313" key="8">
    <source>
        <dbReference type="EMBL" id="RZV40581.1"/>
    </source>
</evidence>
<dbReference type="Pfam" id="PF04055">
    <property type="entry name" value="Radical_SAM"/>
    <property type="match status" value="1"/>
</dbReference>
<dbReference type="PANTHER" id="PTHR11228:SF34">
    <property type="entry name" value="TUNGSTEN-CONTAINING ALDEHYDE FERREDOXIN OXIDOREDUCTASE COFACTOR MODIFYING PROTEIN"/>
    <property type="match status" value="1"/>
</dbReference>
<dbReference type="SUPFAM" id="SSF102114">
    <property type="entry name" value="Radical SAM enzymes"/>
    <property type="match status" value="1"/>
</dbReference>
<dbReference type="InterPro" id="IPR058240">
    <property type="entry name" value="rSAM_sf"/>
</dbReference>
<dbReference type="InterPro" id="IPR023885">
    <property type="entry name" value="4Fe4S-binding_SPASM_dom"/>
</dbReference>
<comment type="cofactor">
    <cofactor evidence="1">
        <name>[4Fe-4S] cluster</name>
        <dbReference type="ChEBI" id="CHEBI:49883"/>
    </cofactor>
</comment>
<keyword evidence="4" id="KW-0479">Metal-binding</keyword>
<proteinExistence type="predicted"/>
<sequence length="367" mass="40998">MTHGGAMPKKNELRLVFWELTARCNLKCVHCRAEAQMERQEDELSTEKCFSVIDDLCKFSSPILILTGGEPLYREDIFDIAEYATKKGLRVALATNGTLVDEKVAKRIIGSGIKRVSISLDGSNAKTHDSFRMIPGSFESAFNGIKNLQKEGIEVQVNTTIARHNEDEVPDILELAIKNNLKALHIFMLVPVGCGVQIADSQMLDKQKYEDILSWFYDKTMEFRGKIELKATCAPHFFRIMHKKAKDAGITITPETHGMNAVTKGCLAGSGVMFISRKGIVQPCGYLPVQAGDVTKQSAEEIWNGSEVFLNLRDTGLLKGKCGICEYKKVCEGCRARAYYEKGDYMEEEPYCIYEPLRGRSALIGDK</sequence>
<comment type="caution">
    <text evidence="8">The sequence shown here is derived from an EMBL/GenBank/DDBJ whole genome shotgun (WGS) entry which is preliminary data.</text>
</comment>
<evidence type="ECO:0000256" key="1">
    <source>
        <dbReference type="ARBA" id="ARBA00001966"/>
    </source>
</evidence>
<dbReference type="SFLD" id="SFLDS00029">
    <property type="entry name" value="Radical_SAM"/>
    <property type="match status" value="1"/>
</dbReference>
<dbReference type="Gene3D" id="3.20.20.70">
    <property type="entry name" value="Aldolase class I"/>
    <property type="match status" value="1"/>
</dbReference>
<keyword evidence="2" id="KW-0004">4Fe-4S</keyword>
<dbReference type="NCBIfam" id="TIGR04085">
    <property type="entry name" value="rSAM_more_4Fe4S"/>
    <property type="match status" value="1"/>
</dbReference>
<dbReference type="CDD" id="cd01335">
    <property type="entry name" value="Radical_SAM"/>
    <property type="match status" value="1"/>
</dbReference>
<dbReference type="InterPro" id="IPR050377">
    <property type="entry name" value="Radical_SAM_PqqE_MftC-like"/>
</dbReference>
<evidence type="ECO:0000313" key="9">
    <source>
        <dbReference type="Proteomes" id="UP000322454"/>
    </source>
</evidence>
<dbReference type="InterPro" id="IPR006638">
    <property type="entry name" value="Elp3/MiaA/NifB-like_rSAM"/>
</dbReference>
<dbReference type="InterPro" id="IPR013785">
    <property type="entry name" value="Aldolase_TIM"/>
</dbReference>
<dbReference type="InterPro" id="IPR034391">
    <property type="entry name" value="AdoMet-like_SPASM_containing"/>
</dbReference>
<evidence type="ECO:0000256" key="5">
    <source>
        <dbReference type="ARBA" id="ARBA00023004"/>
    </source>
</evidence>
<accession>A0A520XHA7</accession>
<keyword evidence="6" id="KW-0411">Iron-sulfur</keyword>
<dbReference type="SMART" id="SM00729">
    <property type="entry name" value="Elp3"/>
    <property type="match status" value="1"/>
</dbReference>
<dbReference type="EMBL" id="SHMQ01000001">
    <property type="protein sequence ID" value="RZV40581.1"/>
    <property type="molecule type" value="Genomic_DNA"/>
</dbReference>
<dbReference type="SFLD" id="SFLDG01067">
    <property type="entry name" value="SPASM/twitch_domain_containing"/>
    <property type="match status" value="1"/>
</dbReference>
<dbReference type="SFLD" id="SFLDG01386">
    <property type="entry name" value="main_SPASM_domain-containing"/>
    <property type="match status" value="1"/>
</dbReference>
<evidence type="ECO:0000256" key="4">
    <source>
        <dbReference type="ARBA" id="ARBA00022723"/>
    </source>
</evidence>
<dbReference type="GO" id="GO:0046872">
    <property type="term" value="F:metal ion binding"/>
    <property type="evidence" value="ECO:0007669"/>
    <property type="project" value="UniProtKB-KW"/>
</dbReference>
<keyword evidence="3" id="KW-0949">S-adenosyl-L-methionine</keyword>
<dbReference type="SFLD" id="SFLDG01387">
    <property type="entry name" value="BtrN-like_SPASM_domain_contain"/>
    <property type="match status" value="1"/>
</dbReference>
<dbReference type="GO" id="GO:0051539">
    <property type="term" value="F:4 iron, 4 sulfur cluster binding"/>
    <property type="evidence" value="ECO:0007669"/>
    <property type="project" value="UniProtKB-KW"/>
</dbReference>
<gene>
    <name evidence="8" type="ORF">EVJ48_01150</name>
</gene>
<evidence type="ECO:0000256" key="2">
    <source>
        <dbReference type="ARBA" id="ARBA00022485"/>
    </source>
</evidence>
<evidence type="ECO:0000256" key="3">
    <source>
        <dbReference type="ARBA" id="ARBA00022691"/>
    </source>
</evidence>
<dbReference type="GO" id="GO:0003824">
    <property type="term" value="F:catalytic activity"/>
    <property type="evidence" value="ECO:0007669"/>
    <property type="project" value="InterPro"/>
</dbReference>
<dbReference type="PROSITE" id="PS51918">
    <property type="entry name" value="RADICAL_SAM"/>
    <property type="match status" value="1"/>
</dbReference>
<reference evidence="8 9" key="1">
    <citation type="submission" date="2019-01" db="EMBL/GenBank/DDBJ databases">
        <title>Insights into ecological role of a new deltaproteobacterial order Candidatus Sinidesulfobacterales (Sva0485) by metagenomics and metatranscriptomics.</title>
        <authorList>
            <person name="Tan S."/>
            <person name="Liu J."/>
            <person name="Fang Y."/>
            <person name="Hedlund B."/>
            <person name="Lian Z.-H."/>
            <person name="Huang L.-Y."/>
            <person name="Li J.-T."/>
            <person name="Huang L.-N."/>
            <person name="Li W.-J."/>
            <person name="Jiang H.-C."/>
            <person name="Dong H.-L."/>
            <person name="Shu W.-S."/>
        </authorList>
    </citation>
    <scope>NUCLEOTIDE SEQUENCE [LARGE SCALE GENOMIC DNA]</scope>
    <source>
        <strain evidence="8">AP4</strain>
    </source>
</reference>
<dbReference type="PANTHER" id="PTHR11228">
    <property type="entry name" value="RADICAL SAM DOMAIN PROTEIN"/>
    <property type="match status" value="1"/>
</dbReference>
<protein>
    <submittedName>
        <fullName evidence="8">Radical SAM protein</fullName>
    </submittedName>
</protein>
<dbReference type="PIRSF" id="PIRSF037420">
    <property type="entry name" value="PQQ_syn_pqqE"/>
    <property type="match status" value="1"/>
</dbReference>
<feature type="domain" description="Radical SAM core" evidence="7">
    <location>
        <begin position="10"/>
        <end position="230"/>
    </location>
</feature>
<dbReference type="InterPro" id="IPR017200">
    <property type="entry name" value="PqqE-like"/>
</dbReference>
<name>A0A520XHA7_9DELT</name>